<accession>A0A7W3N4A3</accession>
<dbReference type="Proteomes" id="UP000539313">
    <property type="component" value="Unassembled WGS sequence"/>
</dbReference>
<gene>
    <name evidence="4" type="ORF">HNR21_006176</name>
</gene>
<dbReference type="InterPro" id="IPR024615">
    <property type="entry name" value="CRISPR-assoc_Cmr2_N"/>
</dbReference>
<dbReference type="Gene3D" id="3.30.70.270">
    <property type="match status" value="1"/>
</dbReference>
<dbReference type="RefSeq" id="WP_182707915.1">
    <property type="nucleotide sequence ID" value="NZ_JACJII010000001.1"/>
</dbReference>
<comment type="caution">
    <text evidence="4">The sequence shown here is derived from an EMBL/GenBank/DDBJ whole genome shotgun (WGS) entry which is preliminary data.</text>
</comment>
<dbReference type="GO" id="GO:0000166">
    <property type="term" value="F:nucleotide binding"/>
    <property type="evidence" value="ECO:0007669"/>
    <property type="project" value="UniProtKB-KW"/>
</dbReference>
<reference evidence="4 5" key="1">
    <citation type="submission" date="2020-08" db="EMBL/GenBank/DDBJ databases">
        <title>Sequencing the genomes of 1000 actinobacteria strains.</title>
        <authorList>
            <person name="Klenk H.-P."/>
        </authorList>
    </citation>
    <scope>NUCLEOTIDE SEQUENCE [LARGE SCALE GENOMIC DNA]</scope>
    <source>
        <strain evidence="4 5">DSM 45823</strain>
    </source>
</reference>
<keyword evidence="2" id="KW-0051">Antiviral defense</keyword>
<proteinExistence type="predicted"/>
<sequence>MIAVPGVQRFIDEARSTADVHAASEIVARLAAEGARACAAASPAVRLIFPAWENGRDHAARDGASGPDGPAGPNRIVLMAPPEIAEDVARTAVEAIEAEWRRLLRATFRMDGDDAVPPRTPGMPVTVWVRVPAGEGGYAEQWARAQAAMAARRVLRDFPPVQERDTELCDLSPRWAAAGRPPPGLRPHEEARLAPANWVKRRWRHVRAAGGSDAGEVVGFPSTSSIASAPFRREVLQRLDDEEIARWVRALREAAQAVNRAAETPVPALEPFARNGGGLARWLAASGGPWVYPERWQAERLARDTKRPLQDIRQAAERGRRAAQTLLDVMGDGHRIRPPTDYLAVIVQDLDDMGLFLSGRRPAADGTRLAPDPERHRDVSRRLAGLSVEQAARFGTADLLGVPVYAGGDDLLGFAPASTALAAARAVRDSVPAESRTASTAVVFFHQSHSLRDALHTARELLDDAKENVHGKNALAVAYLRRSGATEASAQPWQDRSGTNAVQRFAVFAADADHLLSPRLLADLQRDQGELAGLHRVAPERYRDELARLVGRHMANPDETAAWATARELEALGMSEALRPREVPADVPYPLPAARVAVFLRQEAWPYPQRQEASR</sequence>
<feature type="domain" description="GGDEF" evidence="3">
    <location>
        <begin position="341"/>
        <end position="480"/>
    </location>
</feature>
<dbReference type="Gene3D" id="3.30.70.2220">
    <property type="entry name" value="CRISPR-Cas system, Cmr2 subunit, D1 domain, cysteine cluster"/>
    <property type="match status" value="1"/>
</dbReference>
<evidence type="ECO:0000313" key="5">
    <source>
        <dbReference type="Proteomes" id="UP000539313"/>
    </source>
</evidence>
<dbReference type="Pfam" id="PF12469">
    <property type="entry name" value="Cmr2_N"/>
    <property type="match status" value="1"/>
</dbReference>
<organism evidence="4 5">
    <name type="scientific">Thermomonospora cellulosilytica</name>
    <dbReference type="NCBI Taxonomy" id="1411118"/>
    <lineage>
        <taxon>Bacteria</taxon>
        <taxon>Bacillati</taxon>
        <taxon>Actinomycetota</taxon>
        <taxon>Actinomycetes</taxon>
        <taxon>Streptosporangiales</taxon>
        <taxon>Thermomonosporaceae</taxon>
        <taxon>Thermomonospora</taxon>
    </lineage>
</organism>
<dbReference type="InterPro" id="IPR000160">
    <property type="entry name" value="GGDEF_dom"/>
</dbReference>
<dbReference type="PROSITE" id="PS50887">
    <property type="entry name" value="GGDEF"/>
    <property type="match status" value="1"/>
</dbReference>
<dbReference type="EMBL" id="JACJII010000001">
    <property type="protein sequence ID" value="MBA9007294.1"/>
    <property type="molecule type" value="Genomic_DNA"/>
</dbReference>
<dbReference type="InterPro" id="IPR054767">
    <property type="entry name" value="Cas10-Cmr2_palm2"/>
</dbReference>
<keyword evidence="1" id="KW-0547">Nucleotide-binding</keyword>
<evidence type="ECO:0000313" key="4">
    <source>
        <dbReference type="EMBL" id="MBA9007294.1"/>
    </source>
</evidence>
<evidence type="ECO:0000256" key="2">
    <source>
        <dbReference type="ARBA" id="ARBA00023118"/>
    </source>
</evidence>
<evidence type="ECO:0000256" key="1">
    <source>
        <dbReference type="ARBA" id="ARBA00022741"/>
    </source>
</evidence>
<protein>
    <submittedName>
        <fullName evidence="4">CRISPR-associated protein Cmr2</fullName>
    </submittedName>
</protein>
<dbReference type="InterPro" id="IPR043128">
    <property type="entry name" value="Rev_trsase/Diguanyl_cyclase"/>
</dbReference>
<evidence type="ECO:0000259" key="3">
    <source>
        <dbReference type="PROSITE" id="PS50887"/>
    </source>
</evidence>
<dbReference type="AlphaFoldDB" id="A0A7W3N4A3"/>
<name>A0A7W3N4A3_9ACTN</name>
<keyword evidence="5" id="KW-1185">Reference proteome</keyword>
<dbReference type="Pfam" id="PF22335">
    <property type="entry name" value="Cas10-Cmr2_palm2"/>
    <property type="match status" value="1"/>
</dbReference>
<dbReference type="GO" id="GO:0051607">
    <property type="term" value="P:defense response to virus"/>
    <property type="evidence" value="ECO:0007669"/>
    <property type="project" value="UniProtKB-KW"/>
</dbReference>
<dbReference type="InterPro" id="IPR038242">
    <property type="entry name" value="Cmr2_N"/>
</dbReference>